<sequence length="50" mass="5800">MRHAGERVRSVIKFIDAVAVVFQVDLHEVGNFALVVHNEYFIFHFVPPTF</sequence>
<comment type="caution">
    <text evidence="1">The sequence shown here is derived from an EMBL/GenBank/DDBJ whole genome shotgun (WGS) entry which is preliminary data.</text>
</comment>
<organism evidence="1">
    <name type="scientific">bioreactor metagenome</name>
    <dbReference type="NCBI Taxonomy" id="1076179"/>
    <lineage>
        <taxon>unclassified sequences</taxon>
        <taxon>metagenomes</taxon>
        <taxon>ecological metagenomes</taxon>
    </lineage>
</organism>
<dbReference type="EMBL" id="VSSQ01131479">
    <property type="protein sequence ID" value="MPN58597.1"/>
    <property type="molecule type" value="Genomic_DNA"/>
</dbReference>
<accession>A0A645J5C7</accession>
<name>A0A645J5C7_9ZZZZ</name>
<gene>
    <name evidence="1" type="ORF">SDC9_206304</name>
</gene>
<proteinExistence type="predicted"/>
<dbReference type="AlphaFoldDB" id="A0A645J5C7"/>
<evidence type="ECO:0000313" key="1">
    <source>
        <dbReference type="EMBL" id="MPN58597.1"/>
    </source>
</evidence>
<protein>
    <submittedName>
        <fullName evidence="1">Uncharacterized protein</fullName>
    </submittedName>
</protein>
<reference evidence="1" key="1">
    <citation type="submission" date="2019-08" db="EMBL/GenBank/DDBJ databases">
        <authorList>
            <person name="Kucharzyk K."/>
            <person name="Murdoch R.W."/>
            <person name="Higgins S."/>
            <person name="Loffler F."/>
        </authorList>
    </citation>
    <scope>NUCLEOTIDE SEQUENCE</scope>
</reference>